<comment type="cofactor">
    <cofactor evidence="11">
        <name>Mg(2+)</name>
        <dbReference type="ChEBI" id="CHEBI:18420"/>
    </cofactor>
</comment>
<dbReference type="EMBL" id="FPHP01000045">
    <property type="protein sequence ID" value="SFV75674.1"/>
    <property type="molecule type" value="Genomic_DNA"/>
</dbReference>
<dbReference type="SUPFAM" id="SSF141371">
    <property type="entry name" value="PilZ domain-like"/>
    <property type="match status" value="1"/>
</dbReference>
<keyword evidence="6 12" id="KW-0812">Transmembrane</keyword>
<comment type="pathway">
    <text evidence="11">Glycan metabolism; bacterial cellulose biosynthesis.</text>
</comment>
<evidence type="ECO:0000256" key="3">
    <source>
        <dbReference type="ARBA" id="ARBA00022519"/>
    </source>
</evidence>
<dbReference type="InterPro" id="IPR001173">
    <property type="entry name" value="Glyco_trans_2-like"/>
</dbReference>
<organism evidence="15">
    <name type="scientific">hydrothermal vent metagenome</name>
    <dbReference type="NCBI Taxonomy" id="652676"/>
    <lineage>
        <taxon>unclassified sequences</taxon>
        <taxon>metagenomes</taxon>
        <taxon>ecological metagenomes</taxon>
    </lineage>
</organism>
<dbReference type="Gene3D" id="3.90.550.10">
    <property type="entry name" value="Spore Coat Polysaccharide Biosynthesis Protein SpsA, Chain A"/>
    <property type="match status" value="1"/>
</dbReference>
<protein>
    <recommendedName>
        <fullName evidence="11">Cellulose synthase catalytic subunit [UDP-forming]</fullName>
        <ecNumber evidence="11">2.4.1.12</ecNumber>
    </recommendedName>
</protein>
<feature type="transmembrane region" description="Helical" evidence="12">
    <location>
        <begin position="59"/>
        <end position="78"/>
    </location>
</feature>
<dbReference type="GO" id="GO:0005886">
    <property type="term" value="C:plasma membrane"/>
    <property type="evidence" value="ECO:0007669"/>
    <property type="project" value="UniProtKB-SubCell"/>
</dbReference>
<keyword evidence="11" id="KW-0973">c-di-GMP</keyword>
<dbReference type="Gene3D" id="2.40.10.220">
    <property type="entry name" value="predicted glycosyltransferase like domains"/>
    <property type="match status" value="1"/>
</dbReference>
<dbReference type="GO" id="GO:0035438">
    <property type="term" value="F:cyclic-di-GMP binding"/>
    <property type="evidence" value="ECO:0007669"/>
    <property type="project" value="InterPro"/>
</dbReference>
<sequence length="734" mass="85660">MFIELFHKYRFFRYFIGLFVLITLYILITSQYYIQTQFVLAYGTIIFLFILLKLKKIPEFLVIFIKFLAVVIVLRYLYWRITSSISYEGFFDYIGALLLLFAEMIAITIYLLGIFTSMNILKRQPIDLKGYKKKEYPTVDVLIPTYNEPIDMCEKTILAALAFDYPKEKFHVYLCDDGGTDQKCNDKDEKKAKEARLRRKTLQEFCQKVGATYITRKKNEHAKAGNLNSALQYIHGDLLLILDTDHIPAAQFLQRTVGWFLKDEKMFLVQTPHAFYNADPIERNLRMFGTSISENDMFYKYILLGHDFWESAFFCGSAALLRRKYIDEVGGIVGDTITEDAETAITLHGLGYKSAYISEPMIRGLQAEDFASLVLQRVRWTQGMVQIFMMKNPFLSKKLKWYQKISYMSASFFWFFAFSRVIFFIAPLMYMIFGLKIYDANTVEMFAYVVPHIIMAVMMSFFLYAKVRNPFFSEIYETALSFFTLPAIIETIFNPREPTFKVTPKGTDISKTYVSELAIPFVVMFIIVSFAFIFGIVKVFLYPNELSVIVMTLFWNFINLLLLVTAIAVTSEKSDVRRYIRVLLHQKCKIFVDGKKYKGKIIDISEGGVSIHPKNPENKEKILKNAHNISIEILDINQKPFRVPAKFLKSIGWGKTLIFEFKDIEENYKLRQKLILLIYGNTTIWDDFDASHKVMNPVQSFVFIVKQSFKNALFKEAFLLTLHHFMYILKKRKG</sequence>
<feature type="domain" description="PilZ" evidence="14">
    <location>
        <begin position="576"/>
        <end position="679"/>
    </location>
</feature>
<dbReference type="PANTHER" id="PTHR43867:SF2">
    <property type="entry name" value="CELLULOSE SYNTHASE CATALYTIC SUBUNIT A [UDP-FORMING]"/>
    <property type="match status" value="1"/>
</dbReference>
<feature type="transmembrane region" description="Helical" evidence="12">
    <location>
        <begin position="34"/>
        <end position="52"/>
    </location>
</feature>
<dbReference type="NCBIfam" id="TIGR03030">
    <property type="entry name" value="CelA"/>
    <property type="match status" value="1"/>
</dbReference>
<evidence type="ECO:0000256" key="7">
    <source>
        <dbReference type="ARBA" id="ARBA00022916"/>
    </source>
</evidence>
<dbReference type="EC" id="2.4.1.12" evidence="11"/>
<keyword evidence="2 11" id="KW-1003">Cell membrane</keyword>
<evidence type="ECO:0000256" key="6">
    <source>
        <dbReference type="ARBA" id="ARBA00022692"/>
    </source>
</evidence>
<dbReference type="InterPro" id="IPR003919">
    <property type="entry name" value="Cell_synth_A"/>
</dbReference>
<keyword evidence="9 12" id="KW-0472">Membrane</keyword>
<comment type="subcellular location">
    <subcellularLocation>
        <location evidence="1">Cell inner membrane</location>
        <topology evidence="1">Multi-pass membrane protein</topology>
    </subcellularLocation>
</comment>
<dbReference type="InterPro" id="IPR029044">
    <property type="entry name" value="Nucleotide-diphossugar_trans"/>
</dbReference>
<evidence type="ECO:0000256" key="8">
    <source>
        <dbReference type="ARBA" id="ARBA00022989"/>
    </source>
</evidence>
<dbReference type="PANTHER" id="PTHR43867">
    <property type="entry name" value="CELLULOSE SYNTHASE CATALYTIC SUBUNIT A [UDP-FORMING]"/>
    <property type="match status" value="1"/>
</dbReference>
<gene>
    <name evidence="15" type="ORF">MNB_SM-3-1110</name>
</gene>
<keyword evidence="3 11" id="KW-0997">Cell inner membrane</keyword>
<feature type="transmembrane region" description="Helical" evidence="12">
    <location>
        <begin position="12"/>
        <end position="28"/>
    </location>
</feature>
<dbReference type="GO" id="GO:0030244">
    <property type="term" value="P:cellulose biosynthetic process"/>
    <property type="evidence" value="ECO:0007669"/>
    <property type="project" value="UniProtKB-KW"/>
</dbReference>
<evidence type="ECO:0000259" key="13">
    <source>
        <dbReference type="Pfam" id="PF00535"/>
    </source>
</evidence>
<proteinExistence type="predicted"/>
<keyword evidence="4 11" id="KW-0328">Glycosyltransferase</keyword>
<feature type="transmembrane region" description="Helical" evidence="12">
    <location>
        <begin position="517"/>
        <end position="542"/>
    </location>
</feature>
<feature type="transmembrane region" description="Helical" evidence="12">
    <location>
        <begin position="548"/>
        <end position="569"/>
    </location>
</feature>
<dbReference type="InterPro" id="IPR050321">
    <property type="entry name" value="Glycosyltr_2/OpgH_subfam"/>
</dbReference>
<feature type="domain" description="Glycosyltransferase 2-like" evidence="13">
    <location>
        <begin position="141"/>
        <end position="329"/>
    </location>
</feature>
<dbReference type="GO" id="GO:0016760">
    <property type="term" value="F:cellulose synthase (UDP-forming) activity"/>
    <property type="evidence" value="ECO:0007669"/>
    <property type="project" value="UniProtKB-EC"/>
</dbReference>
<evidence type="ECO:0000313" key="15">
    <source>
        <dbReference type="EMBL" id="SFV75674.1"/>
    </source>
</evidence>
<dbReference type="CDD" id="cd06421">
    <property type="entry name" value="CESA_CelA_like"/>
    <property type="match status" value="1"/>
</dbReference>
<dbReference type="GO" id="GO:0006011">
    <property type="term" value="P:UDP-alpha-D-glucose metabolic process"/>
    <property type="evidence" value="ECO:0007669"/>
    <property type="project" value="InterPro"/>
</dbReference>
<evidence type="ECO:0000259" key="14">
    <source>
        <dbReference type="Pfam" id="PF07238"/>
    </source>
</evidence>
<evidence type="ECO:0000256" key="9">
    <source>
        <dbReference type="ARBA" id="ARBA00023136"/>
    </source>
</evidence>
<feature type="transmembrane region" description="Helical" evidence="12">
    <location>
        <begin position="90"/>
        <end position="115"/>
    </location>
</feature>
<comment type="catalytic activity">
    <reaction evidence="10 11">
        <text>[(1-&gt;4)-beta-D-glucosyl](n) + UDP-alpha-D-glucose = [(1-&gt;4)-beta-D-glucosyl](n+1) + UDP + H(+)</text>
        <dbReference type="Rhea" id="RHEA:19929"/>
        <dbReference type="Rhea" id="RHEA-COMP:10033"/>
        <dbReference type="Rhea" id="RHEA-COMP:10034"/>
        <dbReference type="ChEBI" id="CHEBI:15378"/>
        <dbReference type="ChEBI" id="CHEBI:18246"/>
        <dbReference type="ChEBI" id="CHEBI:58223"/>
        <dbReference type="ChEBI" id="CHEBI:58885"/>
        <dbReference type="EC" id="2.4.1.12"/>
    </reaction>
</comment>
<dbReference type="Pfam" id="PF07238">
    <property type="entry name" value="PilZ"/>
    <property type="match status" value="1"/>
</dbReference>
<accession>A0A1W1D4Y6</accession>
<evidence type="ECO:0000256" key="4">
    <source>
        <dbReference type="ARBA" id="ARBA00022676"/>
    </source>
</evidence>
<dbReference type="UniPathway" id="UPA00694"/>
<keyword evidence="8 12" id="KW-1133">Transmembrane helix</keyword>
<evidence type="ECO:0000256" key="2">
    <source>
        <dbReference type="ARBA" id="ARBA00022475"/>
    </source>
</evidence>
<name>A0A1W1D4Y6_9ZZZZ</name>
<feature type="transmembrane region" description="Helical" evidence="12">
    <location>
        <begin position="445"/>
        <end position="465"/>
    </location>
</feature>
<dbReference type="PRINTS" id="PR01439">
    <property type="entry name" value="CELLSNTHASEA"/>
</dbReference>
<keyword evidence="7 11" id="KW-0135">Cellulose biosynthesis</keyword>
<evidence type="ECO:0000256" key="12">
    <source>
        <dbReference type="SAM" id="Phobius"/>
    </source>
</evidence>
<dbReference type="InterPro" id="IPR009875">
    <property type="entry name" value="PilZ_domain"/>
</dbReference>
<reference evidence="15" key="1">
    <citation type="submission" date="2016-10" db="EMBL/GenBank/DDBJ databases">
        <authorList>
            <person name="de Groot N.N."/>
        </authorList>
    </citation>
    <scope>NUCLEOTIDE SEQUENCE</scope>
</reference>
<feature type="transmembrane region" description="Helical" evidence="12">
    <location>
        <begin position="407"/>
        <end position="433"/>
    </location>
</feature>
<evidence type="ECO:0000256" key="5">
    <source>
        <dbReference type="ARBA" id="ARBA00022679"/>
    </source>
</evidence>
<evidence type="ECO:0000256" key="1">
    <source>
        <dbReference type="ARBA" id="ARBA00004429"/>
    </source>
</evidence>
<keyword evidence="5 11" id="KW-0808">Transferase</keyword>
<comment type="function">
    <text evidence="11">Catalytic subunit of cellulose synthase. It polymerizes uridine 5'-diphosphate glucose to cellulose.</text>
</comment>
<dbReference type="SUPFAM" id="SSF53448">
    <property type="entry name" value="Nucleotide-diphospho-sugar transferases"/>
    <property type="match status" value="1"/>
</dbReference>
<dbReference type="Pfam" id="PF00535">
    <property type="entry name" value="Glycos_transf_2"/>
    <property type="match status" value="1"/>
</dbReference>
<evidence type="ECO:0000256" key="11">
    <source>
        <dbReference type="RuleBase" id="RU365020"/>
    </source>
</evidence>
<evidence type="ECO:0000256" key="10">
    <source>
        <dbReference type="ARBA" id="ARBA00048682"/>
    </source>
</evidence>
<dbReference type="AlphaFoldDB" id="A0A1W1D4Y6"/>